<gene>
    <name evidence="2" type="ORF">BT96DRAFT_1021504</name>
</gene>
<evidence type="ECO:0000313" key="2">
    <source>
        <dbReference type="EMBL" id="KAE9396241.1"/>
    </source>
</evidence>
<evidence type="ECO:0000313" key="3">
    <source>
        <dbReference type="Proteomes" id="UP000799118"/>
    </source>
</evidence>
<keyword evidence="3" id="KW-1185">Reference proteome</keyword>
<feature type="signal peptide" evidence="1">
    <location>
        <begin position="1"/>
        <end position="18"/>
    </location>
</feature>
<dbReference type="AlphaFoldDB" id="A0A6A4HEB9"/>
<proteinExistence type="predicted"/>
<protein>
    <submittedName>
        <fullName evidence="2">Uncharacterized protein</fullName>
    </submittedName>
</protein>
<name>A0A6A4HEB9_9AGAR</name>
<accession>A0A6A4HEB9</accession>
<dbReference type="EMBL" id="ML769517">
    <property type="protein sequence ID" value="KAE9396241.1"/>
    <property type="molecule type" value="Genomic_DNA"/>
</dbReference>
<sequence>MSLFFKFLVCALIVAVSAKATLPAIGSLDESNCIGGIVTDSSYIDPDGQLVQTTVTCPNGIPALGLTTPHSPIEARQNNVCGEGCVVDTCFGPPNPANLDCDNLILLLQNNPGTFLAGASTTTQYSLGTCTCAFLSGVTQFECNESMAQACQAIQSACSSGPG</sequence>
<reference evidence="2" key="1">
    <citation type="journal article" date="2019" name="Environ. Microbiol.">
        <title>Fungal ecological strategies reflected in gene transcription - a case study of two litter decomposers.</title>
        <authorList>
            <person name="Barbi F."/>
            <person name="Kohler A."/>
            <person name="Barry K."/>
            <person name="Baskaran P."/>
            <person name="Daum C."/>
            <person name="Fauchery L."/>
            <person name="Ihrmark K."/>
            <person name="Kuo A."/>
            <person name="LaButti K."/>
            <person name="Lipzen A."/>
            <person name="Morin E."/>
            <person name="Grigoriev I.V."/>
            <person name="Henrissat B."/>
            <person name="Lindahl B."/>
            <person name="Martin F."/>
        </authorList>
    </citation>
    <scope>NUCLEOTIDE SEQUENCE</scope>
    <source>
        <strain evidence="2">JB14</strain>
    </source>
</reference>
<feature type="non-terminal residue" evidence="2">
    <location>
        <position position="163"/>
    </location>
</feature>
<feature type="chain" id="PRO_5025620721" evidence="1">
    <location>
        <begin position="19"/>
        <end position="163"/>
    </location>
</feature>
<evidence type="ECO:0000256" key="1">
    <source>
        <dbReference type="SAM" id="SignalP"/>
    </source>
</evidence>
<keyword evidence="1" id="KW-0732">Signal</keyword>
<organism evidence="2 3">
    <name type="scientific">Gymnopus androsaceus JB14</name>
    <dbReference type="NCBI Taxonomy" id="1447944"/>
    <lineage>
        <taxon>Eukaryota</taxon>
        <taxon>Fungi</taxon>
        <taxon>Dikarya</taxon>
        <taxon>Basidiomycota</taxon>
        <taxon>Agaricomycotina</taxon>
        <taxon>Agaricomycetes</taxon>
        <taxon>Agaricomycetidae</taxon>
        <taxon>Agaricales</taxon>
        <taxon>Marasmiineae</taxon>
        <taxon>Omphalotaceae</taxon>
        <taxon>Gymnopus</taxon>
    </lineage>
</organism>
<dbReference type="OrthoDB" id="2829268at2759"/>
<dbReference type="Proteomes" id="UP000799118">
    <property type="component" value="Unassembled WGS sequence"/>
</dbReference>